<dbReference type="RefSeq" id="WP_141448317.1">
    <property type="nucleotide sequence ID" value="NZ_CP041217.1"/>
</dbReference>
<dbReference type="EMBL" id="CP041217">
    <property type="protein sequence ID" value="QDH21773.1"/>
    <property type="molecule type" value="Genomic_DNA"/>
</dbReference>
<keyword evidence="2" id="KW-1185">Reference proteome</keyword>
<dbReference type="KEGG" id="saca:FFV09_13505"/>
<dbReference type="AlphaFoldDB" id="A0A4Y6UVN5"/>
<organism evidence="1 2">
    <name type="scientific">Saccharibacillus brassicae</name>
    <dbReference type="NCBI Taxonomy" id="2583377"/>
    <lineage>
        <taxon>Bacteria</taxon>
        <taxon>Bacillati</taxon>
        <taxon>Bacillota</taxon>
        <taxon>Bacilli</taxon>
        <taxon>Bacillales</taxon>
        <taxon>Paenibacillaceae</taxon>
        <taxon>Saccharibacillus</taxon>
    </lineage>
</organism>
<accession>A0A4Y6UVN5</accession>
<name>A0A4Y6UVN5_SACBS</name>
<evidence type="ECO:0000313" key="2">
    <source>
        <dbReference type="Proteomes" id="UP000316968"/>
    </source>
</evidence>
<reference evidence="1 2" key="1">
    <citation type="submission" date="2019-06" db="EMBL/GenBank/DDBJ databases">
        <title>Saccharibacillus brassicae sp. nov., an endophytic bacterium isolated from Chinese cabbage seeds (Brassica pekinensis).</title>
        <authorList>
            <person name="Jiang L."/>
            <person name="Lee J."/>
            <person name="Kim S.W."/>
        </authorList>
    </citation>
    <scope>NUCLEOTIDE SEQUENCE [LARGE SCALE GENOMIC DNA]</scope>
    <source>
        <strain evidence="2">KCTC 43072 / ATSA2</strain>
    </source>
</reference>
<gene>
    <name evidence="1" type="ORF">FFV09_13505</name>
</gene>
<dbReference type="Proteomes" id="UP000316968">
    <property type="component" value="Chromosome"/>
</dbReference>
<proteinExistence type="predicted"/>
<dbReference type="OrthoDB" id="2740438at2"/>
<sequence length="183" mass="21713">MTDEQKKFIVSYGVDLDHNNMEFLTESLLTPYLDDIFFRKNKKASKEEARAIVQIQTMDLNPRKPSYTYYTNEYYVTVAQLEGFKYGLSKLKGKHVLCDPDVQGHFWSKKGEIEFSFNLYCTLEGSYLLFYQFGEDFLADELILKSIHRFPESKRYLEFSKDVSKEERKRLIENWIEAMTNLT</sequence>
<evidence type="ECO:0000313" key="1">
    <source>
        <dbReference type="EMBL" id="QDH21773.1"/>
    </source>
</evidence>
<protein>
    <submittedName>
        <fullName evidence="1">Uncharacterized protein</fullName>
    </submittedName>
</protein>